<dbReference type="PANTHER" id="PTHR42208:SF1">
    <property type="entry name" value="HEAVY METAL TRANSPORTER"/>
    <property type="match status" value="1"/>
</dbReference>
<dbReference type="PANTHER" id="PTHR42208">
    <property type="entry name" value="HEAVY METAL TRANSPORTER-RELATED"/>
    <property type="match status" value="1"/>
</dbReference>
<gene>
    <name evidence="3" type="ORF">D2A33_00725</name>
</gene>
<dbReference type="RefSeq" id="WP_158366093.1">
    <property type="nucleotide sequence ID" value="NZ_QWZP01000003.1"/>
</dbReference>
<evidence type="ECO:0000313" key="4">
    <source>
        <dbReference type="Proteomes" id="UP000265496"/>
    </source>
</evidence>
<dbReference type="Proteomes" id="UP000265496">
    <property type="component" value="Unassembled WGS sequence"/>
</dbReference>
<dbReference type="AlphaFoldDB" id="A0A3A1MML7"/>
<feature type="domain" description="Urease accessory protein UreH-like transmembrane" evidence="2">
    <location>
        <begin position="10"/>
        <end position="92"/>
    </location>
</feature>
<dbReference type="EMBL" id="QWZP01000003">
    <property type="protein sequence ID" value="RIU86174.1"/>
    <property type="molecule type" value="Genomic_DNA"/>
</dbReference>
<keyword evidence="1" id="KW-0812">Transmembrane</keyword>
<keyword evidence="1" id="KW-0472">Membrane</keyword>
<organism evidence="3 4">
    <name type="scientific">Candidatus Karelsulcia muelleri</name>
    <dbReference type="NCBI Taxonomy" id="336810"/>
    <lineage>
        <taxon>Bacteria</taxon>
        <taxon>Pseudomonadati</taxon>
        <taxon>Bacteroidota</taxon>
        <taxon>Flavobacteriia</taxon>
        <taxon>Flavobacteriales</taxon>
        <taxon>Candidatus Karelsulcia</taxon>
    </lineage>
</organism>
<evidence type="ECO:0000256" key="1">
    <source>
        <dbReference type="SAM" id="Phobius"/>
    </source>
</evidence>
<name>A0A3A1MML7_9FLAO</name>
<dbReference type="Pfam" id="PF13386">
    <property type="entry name" value="DsbD_2"/>
    <property type="match status" value="1"/>
</dbReference>
<reference evidence="3 4" key="2">
    <citation type="submission" date="2018-10" db="EMBL/GenBank/DDBJ databases">
        <title>Draft genome sequence of Candidatus Sulcia muelleri from Kolla paulula, a vector of Xylella fastidiosa causing Pierces disease of grapevine in Taiwan.</title>
        <authorList>
            <person name="Shih H.-T."/>
        </authorList>
    </citation>
    <scope>NUCLEOTIDE SEQUENCE [LARGE SCALE GENOMIC DNA]</scope>
    <source>
        <strain evidence="3 4">KPTW1</strain>
    </source>
</reference>
<feature type="transmembrane region" description="Helical" evidence="1">
    <location>
        <begin position="54"/>
        <end position="74"/>
    </location>
</feature>
<comment type="caution">
    <text evidence="3">The sequence shown here is derived from an EMBL/GenBank/DDBJ whole genome shotgun (WGS) entry which is preliminary data.</text>
</comment>
<evidence type="ECO:0000313" key="3">
    <source>
        <dbReference type="EMBL" id="RIU86174.1"/>
    </source>
</evidence>
<accession>A0A3A1MML7</accession>
<feature type="transmembrane region" description="Helical" evidence="1">
    <location>
        <begin position="6"/>
        <end position="33"/>
    </location>
</feature>
<sequence>MEKLNYINIGFILGLISSIHCFSMCGPITFLISIDRENKMKILITNIIYQIGRIISYILLGFIFGTIGYGFSLAGFQKKISLFLGLNIIISFFFKKKISTKYILKKKKIHIL</sequence>
<reference evidence="4" key="1">
    <citation type="submission" date="2018-08" db="EMBL/GenBank/DDBJ databases">
        <authorList>
            <person name="Dai Z."/>
        </authorList>
    </citation>
    <scope>NUCLEOTIDE SEQUENCE [LARGE SCALE GENOMIC DNA]</scope>
    <source>
        <strain evidence="4">KPTW1</strain>
    </source>
</reference>
<feature type="transmembrane region" description="Helical" evidence="1">
    <location>
        <begin position="80"/>
        <end position="98"/>
    </location>
</feature>
<keyword evidence="1" id="KW-1133">Transmembrane helix</keyword>
<protein>
    <submittedName>
        <fullName evidence="3">Sulfite exporter TauE/SafE family protein</fullName>
    </submittedName>
</protein>
<evidence type="ECO:0000259" key="2">
    <source>
        <dbReference type="Pfam" id="PF13386"/>
    </source>
</evidence>
<dbReference type="InterPro" id="IPR039447">
    <property type="entry name" value="UreH-like_TM_dom"/>
</dbReference>
<proteinExistence type="predicted"/>